<gene>
    <name evidence="9" type="ORF">GCM10009827_057390</name>
</gene>
<sequence length="267" mass="29151">MSRRLLIAVLAVGALLMIFPFVWTFVTSITAGGDVLTTPRLIPEKAGLDGYRTLFEVLPFWRITVNSLVLALVSTALLLITSSTAAYAFARLDFPGKNAVFVAYLATLMIPMQVLVVPLFIEMRAFDLIDTYASLIVPTIASAFGVFLLRQSVAVLPKELDEAAFVDGAGHIRIFLRITLPLIRPALVTYGLFAFMSSWNAFLWPLVVIRSREFMTLPLGLASLSGEYTVQWNAIMAGSVVSIVPILALYAVAQKHIVQSVAQAGLK</sequence>
<accession>A0ABN2B4A7</accession>
<feature type="transmembrane region" description="Helical" evidence="7">
    <location>
        <begin position="101"/>
        <end position="120"/>
    </location>
</feature>
<dbReference type="InterPro" id="IPR035906">
    <property type="entry name" value="MetI-like_sf"/>
</dbReference>
<keyword evidence="3" id="KW-1003">Cell membrane</keyword>
<dbReference type="CDD" id="cd06261">
    <property type="entry name" value="TM_PBP2"/>
    <property type="match status" value="1"/>
</dbReference>
<evidence type="ECO:0000256" key="1">
    <source>
        <dbReference type="ARBA" id="ARBA00004651"/>
    </source>
</evidence>
<evidence type="ECO:0000259" key="8">
    <source>
        <dbReference type="PROSITE" id="PS50928"/>
    </source>
</evidence>
<evidence type="ECO:0000256" key="5">
    <source>
        <dbReference type="ARBA" id="ARBA00022989"/>
    </source>
</evidence>
<dbReference type="Proteomes" id="UP001501470">
    <property type="component" value="Unassembled WGS sequence"/>
</dbReference>
<evidence type="ECO:0000313" key="9">
    <source>
        <dbReference type="EMBL" id="GAA1532111.1"/>
    </source>
</evidence>
<evidence type="ECO:0000313" key="10">
    <source>
        <dbReference type="Proteomes" id="UP001501470"/>
    </source>
</evidence>
<dbReference type="PROSITE" id="PS50928">
    <property type="entry name" value="ABC_TM1"/>
    <property type="match status" value="1"/>
</dbReference>
<dbReference type="RefSeq" id="WP_327002122.1">
    <property type="nucleotide sequence ID" value="NZ_BAAAQD010000012.1"/>
</dbReference>
<comment type="caution">
    <text evidence="9">The sequence shown here is derived from an EMBL/GenBank/DDBJ whole genome shotgun (WGS) entry which is preliminary data.</text>
</comment>
<dbReference type="PANTHER" id="PTHR43744">
    <property type="entry name" value="ABC TRANSPORTER PERMEASE PROTEIN MG189-RELATED-RELATED"/>
    <property type="match status" value="1"/>
</dbReference>
<feature type="domain" description="ABC transmembrane type-1" evidence="8">
    <location>
        <begin position="64"/>
        <end position="253"/>
    </location>
</feature>
<dbReference type="Pfam" id="PF00528">
    <property type="entry name" value="BPD_transp_1"/>
    <property type="match status" value="1"/>
</dbReference>
<feature type="transmembrane region" description="Helical" evidence="7">
    <location>
        <begin position="187"/>
        <end position="209"/>
    </location>
</feature>
<evidence type="ECO:0000256" key="3">
    <source>
        <dbReference type="ARBA" id="ARBA00022475"/>
    </source>
</evidence>
<evidence type="ECO:0000256" key="6">
    <source>
        <dbReference type="ARBA" id="ARBA00023136"/>
    </source>
</evidence>
<keyword evidence="5 7" id="KW-1133">Transmembrane helix</keyword>
<dbReference type="Gene3D" id="1.10.3720.10">
    <property type="entry name" value="MetI-like"/>
    <property type="match status" value="1"/>
</dbReference>
<dbReference type="SUPFAM" id="SSF161098">
    <property type="entry name" value="MetI-like"/>
    <property type="match status" value="1"/>
</dbReference>
<evidence type="ECO:0000256" key="7">
    <source>
        <dbReference type="RuleBase" id="RU363032"/>
    </source>
</evidence>
<feature type="transmembrane region" description="Helical" evidence="7">
    <location>
        <begin position="229"/>
        <end position="253"/>
    </location>
</feature>
<feature type="transmembrane region" description="Helical" evidence="7">
    <location>
        <begin position="132"/>
        <end position="149"/>
    </location>
</feature>
<organism evidence="9 10">
    <name type="scientific">Dactylosporangium maewongense</name>
    <dbReference type="NCBI Taxonomy" id="634393"/>
    <lineage>
        <taxon>Bacteria</taxon>
        <taxon>Bacillati</taxon>
        <taxon>Actinomycetota</taxon>
        <taxon>Actinomycetes</taxon>
        <taxon>Micromonosporales</taxon>
        <taxon>Micromonosporaceae</taxon>
        <taxon>Dactylosporangium</taxon>
    </lineage>
</organism>
<dbReference type="PANTHER" id="PTHR43744:SF12">
    <property type="entry name" value="ABC TRANSPORTER PERMEASE PROTEIN MG189-RELATED"/>
    <property type="match status" value="1"/>
</dbReference>
<keyword evidence="2 7" id="KW-0813">Transport</keyword>
<protein>
    <submittedName>
        <fullName evidence="9">Carbohydrate ABC transporter permease</fullName>
    </submittedName>
</protein>
<name>A0ABN2B4A7_9ACTN</name>
<evidence type="ECO:0000256" key="2">
    <source>
        <dbReference type="ARBA" id="ARBA00022448"/>
    </source>
</evidence>
<dbReference type="EMBL" id="BAAAQD010000012">
    <property type="protein sequence ID" value="GAA1532111.1"/>
    <property type="molecule type" value="Genomic_DNA"/>
</dbReference>
<comment type="similarity">
    <text evidence="7">Belongs to the binding-protein-dependent transport system permease family.</text>
</comment>
<keyword evidence="10" id="KW-1185">Reference proteome</keyword>
<comment type="subcellular location">
    <subcellularLocation>
        <location evidence="1 7">Cell membrane</location>
        <topology evidence="1 7">Multi-pass membrane protein</topology>
    </subcellularLocation>
</comment>
<reference evidence="9 10" key="1">
    <citation type="journal article" date="2019" name="Int. J. Syst. Evol. Microbiol.">
        <title>The Global Catalogue of Microorganisms (GCM) 10K type strain sequencing project: providing services to taxonomists for standard genome sequencing and annotation.</title>
        <authorList>
            <consortium name="The Broad Institute Genomics Platform"/>
            <consortium name="The Broad Institute Genome Sequencing Center for Infectious Disease"/>
            <person name="Wu L."/>
            <person name="Ma J."/>
        </authorList>
    </citation>
    <scope>NUCLEOTIDE SEQUENCE [LARGE SCALE GENOMIC DNA]</scope>
    <source>
        <strain evidence="9 10">JCM 15933</strain>
    </source>
</reference>
<keyword evidence="6 7" id="KW-0472">Membrane</keyword>
<feature type="transmembrane region" description="Helical" evidence="7">
    <location>
        <begin position="68"/>
        <end position="89"/>
    </location>
</feature>
<evidence type="ECO:0000256" key="4">
    <source>
        <dbReference type="ARBA" id="ARBA00022692"/>
    </source>
</evidence>
<proteinExistence type="inferred from homology"/>
<keyword evidence="4 7" id="KW-0812">Transmembrane</keyword>
<dbReference type="InterPro" id="IPR000515">
    <property type="entry name" value="MetI-like"/>
</dbReference>